<dbReference type="InterPro" id="IPR036129">
    <property type="entry name" value="Glycerate_kinase_sf"/>
</dbReference>
<accession>A0ABY2E5M8</accession>
<sequence length="398" mass="39010">MTHATAPTDPGAPTRVLIAPDKFKGSLEAAEVAAHVAAGLLRLVTEGAVGALEIDELPVADGGEGTVAAAVAAGFAPVEVEVTGPLGGPVRATYAARDGVAVIEMAAASGLAFTAADDDAARRSGTFGTGELVSHALDHGARRIVLGVGGSASTDGGAGLAQALGLRLTGPDGDLGPGGDALRRLVAVDVSGLDPRLTTTEVVLASDVDNPLLGPDGAAAVYGGQKGADDAAIADLDAGLTRWVEALTEAGVGRAADVAAGPGAGAAGGLGFAALALLGATRRPGVEVVLDLIGFDARVAGTDLVITGEGSLDEQSMFGKTPVGVAAAAAAAGVPTVAVAGRTTLTAERLRENGILAVYPLTSLEPDVATCVAQAGPLLEDVSEILGRTHLTGRRTGE</sequence>
<dbReference type="Gene3D" id="3.40.50.10350">
    <property type="entry name" value="Glycerate kinase, domain 1"/>
    <property type="match status" value="1"/>
</dbReference>
<name>A0ABY2E5M8_9MICO</name>
<dbReference type="InterPro" id="IPR018193">
    <property type="entry name" value="Glyc_kinase_flavodox-like_fold"/>
</dbReference>
<dbReference type="GO" id="GO:0016301">
    <property type="term" value="F:kinase activity"/>
    <property type="evidence" value="ECO:0007669"/>
    <property type="project" value="UniProtKB-KW"/>
</dbReference>
<reference evidence="5 6" key="1">
    <citation type="submission" date="2019-03" db="EMBL/GenBank/DDBJ databases">
        <title>Genomic features of bacteria from cold environments.</title>
        <authorList>
            <person name="Shen L."/>
        </authorList>
    </citation>
    <scope>NUCLEOTIDE SEQUENCE [LARGE SCALE GENOMIC DNA]</scope>
    <source>
        <strain evidence="6">T3246-1</strain>
    </source>
</reference>
<dbReference type="PIRSF" id="PIRSF006078">
    <property type="entry name" value="GlxK"/>
    <property type="match status" value="1"/>
</dbReference>
<comment type="caution">
    <text evidence="5">The sequence shown here is derived from an EMBL/GenBank/DDBJ whole genome shotgun (WGS) entry which is preliminary data.</text>
</comment>
<dbReference type="NCBIfam" id="TIGR00045">
    <property type="entry name" value="glycerate kinase"/>
    <property type="match status" value="1"/>
</dbReference>
<keyword evidence="6" id="KW-1185">Reference proteome</keyword>
<proteinExistence type="inferred from homology"/>
<dbReference type="SUPFAM" id="SSF110738">
    <property type="entry name" value="Glycerate kinase I"/>
    <property type="match status" value="1"/>
</dbReference>
<dbReference type="Gene3D" id="3.90.1510.10">
    <property type="entry name" value="Glycerate kinase, domain 2"/>
    <property type="match status" value="1"/>
</dbReference>
<evidence type="ECO:0000256" key="2">
    <source>
        <dbReference type="ARBA" id="ARBA00022679"/>
    </source>
</evidence>
<evidence type="ECO:0000256" key="1">
    <source>
        <dbReference type="ARBA" id="ARBA00006284"/>
    </source>
</evidence>
<protein>
    <submittedName>
        <fullName evidence="5">Glycerate kinase</fullName>
    </submittedName>
</protein>
<evidence type="ECO:0000256" key="3">
    <source>
        <dbReference type="ARBA" id="ARBA00022777"/>
    </source>
</evidence>
<gene>
    <name evidence="5" type="ORF">EXU48_06415</name>
</gene>
<dbReference type="EMBL" id="SMNA01000003">
    <property type="protein sequence ID" value="TDE95888.1"/>
    <property type="molecule type" value="Genomic_DNA"/>
</dbReference>
<dbReference type="InterPro" id="IPR018197">
    <property type="entry name" value="Glycerate_kinase_RE-like"/>
</dbReference>
<evidence type="ECO:0000313" key="6">
    <source>
        <dbReference type="Proteomes" id="UP000504882"/>
    </source>
</evidence>
<dbReference type="InterPro" id="IPR004381">
    <property type="entry name" value="Glycerate_kinase"/>
</dbReference>
<dbReference type="PANTHER" id="PTHR21599">
    <property type="entry name" value="GLYCERATE KINASE"/>
    <property type="match status" value="1"/>
</dbReference>
<keyword evidence="3 4" id="KW-0418">Kinase</keyword>
<dbReference type="PANTHER" id="PTHR21599:SF0">
    <property type="entry name" value="GLYCERATE KINASE"/>
    <property type="match status" value="1"/>
</dbReference>
<keyword evidence="2 4" id="KW-0808">Transferase</keyword>
<dbReference type="Pfam" id="PF02595">
    <property type="entry name" value="Gly_kinase"/>
    <property type="match status" value="1"/>
</dbReference>
<dbReference type="RefSeq" id="WP_133106817.1">
    <property type="nucleotide sequence ID" value="NZ_SMNA01000003.1"/>
</dbReference>
<comment type="similarity">
    <text evidence="1 4">Belongs to the glycerate kinase type-1 family.</text>
</comment>
<dbReference type="Proteomes" id="UP000504882">
    <property type="component" value="Unassembled WGS sequence"/>
</dbReference>
<evidence type="ECO:0000256" key="4">
    <source>
        <dbReference type="PIRNR" id="PIRNR006078"/>
    </source>
</evidence>
<organism evidence="5 6">
    <name type="scientific">Occultella glacieicola</name>
    <dbReference type="NCBI Taxonomy" id="2518684"/>
    <lineage>
        <taxon>Bacteria</taxon>
        <taxon>Bacillati</taxon>
        <taxon>Actinomycetota</taxon>
        <taxon>Actinomycetes</taxon>
        <taxon>Micrococcales</taxon>
        <taxon>Ruaniaceae</taxon>
        <taxon>Occultella</taxon>
    </lineage>
</organism>
<evidence type="ECO:0000313" key="5">
    <source>
        <dbReference type="EMBL" id="TDE95888.1"/>
    </source>
</evidence>